<dbReference type="Pfam" id="PF10263">
    <property type="entry name" value="SprT-like"/>
    <property type="match status" value="1"/>
</dbReference>
<dbReference type="Pfam" id="PF13365">
    <property type="entry name" value="Trypsin_2"/>
    <property type="match status" value="1"/>
</dbReference>
<dbReference type="InterPro" id="IPR036034">
    <property type="entry name" value="PDZ_sf"/>
</dbReference>
<dbReference type="SMART" id="SM00731">
    <property type="entry name" value="SprT"/>
    <property type="match status" value="1"/>
</dbReference>
<dbReference type="Gene3D" id="2.30.42.10">
    <property type="match status" value="1"/>
</dbReference>
<dbReference type="Proteomes" id="UP000728032">
    <property type="component" value="Unassembled WGS sequence"/>
</dbReference>
<dbReference type="EMBL" id="OC915533">
    <property type="protein sequence ID" value="CAD7640858.1"/>
    <property type="molecule type" value="Genomic_DNA"/>
</dbReference>
<accession>A0A7R9QE46</accession>
<dbReference type="GO" id="GO:0005634">
    <property type="term" value="C:nucleus"/>
    <property type="evidence" value="ECO:0007669"/>
    <property type="project" value="TreeGrafter"/>
</dbReference>
<dbReference type="PANTHER" id="PTHR21220:SF0">
    <property type="entry name" value="DNA-DEPENDENT METALLOPROTEASE SPRTN"/>
    <property type="match status" value="1"/>
</dbReference>
<feature type="region of interest" description="Disordered" evidence="1">
    <location>
        <begin position="507"/>
        <end position="530"/>
    </location>
</feature>
<reference evidence="3" key="1">
    <citation type="submission" date="2020-11" db="EMBL/GenBank/DDBJ databases">
        <authorList>
            <person name="Tran Van P."/>
        </authorList>
    </citation>
    <scope>NUCLEOTIDE SEQUENCE</scope>
</reference>
<organism evidence="3">
    <name type="scientific">Oppiella nova</name>
    <dbReference type="NCBI Taxonomy" id="334625"/>
    <lineage>
        <taxon>Eukaryota</taxon>
        <taxon>Metazoa</taxon>
        <taxon>Ecdysozoa</taxon>
        <taxon>Arthropoda</taxon>
        <taxon>Chelicerata</taxon>
        <taxon>Arachnida</taxon>
        <taxon>Acari</taxon>
        <taxon>Acariformes</taxon>
        <taxon>Sarcoptiformes</taxon>
        <taxon>Oribatida</taxon>
        <taxon>Brachypylina</taxon>
        <taxon>Oppioidea</taxon>
        <taxon>Oppiidae</taxon>
        <taxon>Oppiella</taxon>
    </lineage>
</organism>
<evidence type="ECO:0000313" key="3">
    <source>
        <dbReference type="EMBL" id="CAD7640858.1"/>
    </source>
</evidence>
<evidence type="ECO:0000259" key="2">
    <source>
        <dbReference type="SMART" id="SM00731"/>
    </source>
</evidence>
<sequence>MANIDTRRELGLRMAHLKDTDEAIRNIYEKTCISIVYLQCYSFTEPSMTTMTCTDGIGIVTNEPGYIVTCAHIIDADLSTPVTIQMFLMDGEDVVRLPTGRLLMEYEGYVAYMEREIDCALIRLAPVSLPRYMSTTFSSTGVNVGQPVVAVGSHAIAYCISNGVVNCLDMEYGSISRGFVWYSDQLDHQRNQYITHTSPTFVGFSGGPVFDTDGQVVGMITSGDEDITEGYAVPYNHMMKEFIERGIDFDKRHDNEMISKALEERHEVTSQRSLGICVRPKQWGRYSRALVVDQVMGNRVVVGETQFIPGDDVITEVNGNAVDSVERLSQLITETNTETVDLTVRRFNDDTGDYDTITLIVKPEPKTSQTSDPVDPKELPEFFDSSKYADKELMVEPHVDESDTEDPNNNDGVPDEEVTAFFRYMDNMYFRGRLYERGVRIEVSTRLKKNWTRIVKTTDSYEIRMTHILVDNDHKHDMPDYVLDAMIKVNGMIARADGMIKKPLDSLSEKQNQKPNVNAINEPKKTTGADDLGDEELEKLILKTEKMSLAAETLEEMDPKPCINELFRRYDKRFFDGLLHGNDVDVGWSYQMKRSAGITYADRGDRPIIIRLCRRLLFRSPRRDLVETLLHEMIHAWMFIHGVEEDNGGHGRVFHKKMDELNRETGLNIAVGHNLPDIDPNDDMNRFEKTRQKKWHKTCDYLPAV</sequence>
<dbReference type="InterPro" id="IPR043504">
    <property type="entry name" value="Peptidase_S1_PA_chymotrypsin"/>
</dbReference>
<evidence type="ECO:0000256" key="1">
    <source>
        <dbReference type="SAM" id="MobiDB-lite"/>
    </source>
</evidence>
<gene>
    <name evidence="3" type="ORF">ONB1V03_LOCUS2793</name>
</gene>
<evidence type="ECO:0000313" key="4">
    <source>
        <dbReference type="Proteomes" id="UP000728032"/>
    </source>
</evidence>
<proteinExistence type="predicted"/>
<dbReference type="PANTHER" id="PTHR21220">
    <property type="entry name" value="DNA-DEPENDENT METALLOPROTEASE SPRTN"/>
    <property type="match status" value="1"/>
</dbReference>
<name>A0A7R9QE46_9ACAR</name>
<keyword evidence="4" id="KW-1185">Reference proteome</keyword>
<dbReference type="GO" id="GO:0004222">
    <property type="term" value="F:metalloendopeptidase activity"/>
    <property type="evidence" value="ECO:0007669"/>
    <property type="project" value="InterPro"/>
</dbReference>
<dbReference type="InterPro" id="IPR044245">
    <property type="entry name" value="Spartan"/>
</dbReference>
<dbReference type="InterPro" id="IPR009003">
    <property type="entry name" value="Peptidase_S1_PA"/>
</dbReference>
<feature type="domain" description="SprT-like" evidence="2">
    <location>
        <begin position="561"/>
        <end position="704"/>
    </location>
</feature>
<dbReference type="SUPFAM" id="SSF50156">
    <property type="entry name" value="PDZ domain-like"/>
    <property type="match status" value="1"/>
</dbReference>
<dbReference type="InterPro" id="IPR006640">
    <property type="entry name" value="SprT-like_domain"/>
</dbReference>
<dbReference type="SUPFAM" id="SSF50494">
    <property type="entry name" value="Trypsin-like serine proteases"/>
    <property type="match status" value="1"/>
</dbReference>
<dbReference type="Gene3D" id="2.40.10.10">
    <property type="entry name" value="Trypsin-like serine proteases"/>
    <property type="match status" value="2"/>
</dbReference>
<dbReference type="OrthoDB" id="6516548at2759"/>
<dbReference type="GO" id="GO:0031593">
    <property type="term" value="F:polyubiquitin modification-dependent protein binding"/>
    <property type="evidence" value="ECO:0007669"/>
    <property type="project" value="TreeGrafter"/>
</dbReference>
<protein>
    <recommendedName>
        <fullName evidence="2">SprT-like domain-containing protein</fullName>
    </recommendedName>
</protein>
<dbReference type="GO" id="GO:0003697">
    <property type="term" value="F:single-stranded DNA binding"/>
    <property type="evidence" value="ECO:0007669"/>
    <property type="project" value="InterPro"/>
</dbReference>
<dbReference type="EMBL" id="CAJPVJ010000708">
    <property type="protein sequence ID" value="CAG2163209.1"/>
    <property type="molecule type" value="Genomic_DNA"/>
</dbReference>
<dbReference type="GO" id="GO:0006974">
    <property type="term" value="P:DNA damage response"/>
    <property type="evidence" value="ECO:0007669"/>
    <property type="project" value="InterPro"/>
</dbReference>
<dbReference type="AlphaFoldDB" id="A0A7R9QE46"/>